<evidence type="ECO:0000256" key="1">
    <source>
        <dbReference type="SAM" id="MobiDB-lite"/>
    </source>
</evidence>
<dbReference type="EMBL" id="JABSTU010000001">
    <property type="protein sequence ID" value="KAH8039066.1"/>
    <property type="molecule type" value="Genomic_DNA"/>
</dbReference>
<proteinExistence type="predicted"/>
<evidence type="ECO:0000313" key="3">
    <source>
        <dbReference type="Proteomes" id="UP000821866"/>
    </source>
</evidence>
<reference evidence="2" key="1">
    <citation type="journal article" date="2020" name="Cell">
        <title>Large-Scale Comparative Analyses of Tick Genomes Elucidate Their Genetic Diversity and Vector Capacities.</title>
        <authorList>
            <consortium name="Tick Genome and Microbiome Consortium (TIGMIC)"/>
            <person name="Jia N."/>
            <person name="Wang J."/>
            <person name="Shi W."/>
            <person name="Du L."/>
            <person name="Sun Y."/>
            <person name="Zhan W."/>
            <person name="Jiang J.F."/>
            <person name="Wang Q."/>
            <person name="Zhang B."/>
            <person name="Ji P."/>
            <person name="Bell-Sakyi L."/>
            <person name="Cui X.M."/>
            <person name="Yuan T.T."/>
            <person name="Jiang B.G."/>
            <person name="Yang W.F."/>
            <person name="Lam T.T."/>
            <person name="Chang Q.C."/>
            <person name="Ding S.J."/>
            <person name="Wang X.J."/>
            <person name="Zhu J.G."/>
            <person name="Ruan X.D."/>
            <person name="Zhao L."/>
            <person name="Wei J.T."/>
            <person name="Ye R.Z."/>
            <person name="Que T.C."/>
            <person name="Du C.H."/>
            <person name="Zhou Y.H."/>
            <person name="Cheng J.X."/>
            <person name="Dai P.F."/>
            <person name="Guo W.B."/>
            <person name="Han X.H."/>
            <person name="Huang E.J."/>
            <person name="Li L.F."/>
            <person name="Wei W."/>
            <person name="Gao Y.C."/>
            <person name="Liu J.Z."/>
            <person name="Shao H.Z."/>
            <person name="Wang X."/>
            <person name="Wang C.C."/>
            <person name="Yang T.C."/>
            <person name="Huo Q.B."/>
            <person name="Li W."/>
            <person name="Chen H.Y."/>
            <person name="Chen S.E."/>
            <person name="Zhou L.G."/>
            <person name="Ni X.B."/>
            <person name="Tian J.H."/>
            <person name="Sheng Y."/>
            <person name="Liu T."/>
            <person name="Pan Y.S."/>
            <person name="Xia L.Y."/>
            <person name="Li J."/>
            <person name="Zhao F."/>
            <person name="Cao W.C."/>
        </authorList>
    </citation>
    <scope>NUCLEOTIDE SEQUENCE</scope>
    <source>
        <strain evidence="2">Rmic-2018</strain>
    </source>
</reference>
<feature type="compositionally biased region" description="Basic and acidic residues" evidence="1">
    <location>
        <begin position="267"/>
        <end position="280"/>
    </location>
</feature>
<protein>
    <submittedName>
        <fullName evidence="2">Uncharacterized protein</fullName>
    </submittedName>
</protein>
<sequence>MTAPPRSAGVYAEFPYKGVGEQAGRGGHTMRIGRKVFLLLAVTWKLAHKLPSAQGRSRPQICGCPVYKAASVSNWTTTLRRCDKNEDVRLSESFFQQILSTDFNSWALLHICSDGDRRSKFTLTLRDPLSVIPSDVMTRVNGTLDMLGLSDFIRWTRSPCIIDRTLRQFLGMTGLVIMYPPEGAVLRFDQSLATEKVPRTERTQQTNAPQATIGLTELRMLDDTTTPCGPNVADERSISRDTHLPYVTGQARETIAANDAVVLHESHQAWHRDKLKELSRPQETSGSQETSGQSHPRQVQETSGPHPVETAPTSDQYKHSSQPLGPRAPKQAVMTLPPIRIRTTTLTYQ</sequence>
<comment type="caution">
    <text evidence="2">The sequence shown here is derived from an EMBL/GenBank/DDBJ whole genome shotgun (WGS) entry which is preliminary data.</text>
</comment>
<feature type="compositionally biased region" description="Polar residues" evidence="1">
    <location>
        <begin position="311"/>
        <end position="323"/>
    </location>
</feature>
<dbReference type="Proteomes" id="UP000821866">
    <property type="component" value="Chromosome 1"/>
</dbReference>
<dbReference type="VEuPathDB" id="VectorBase:LOC119163449"/>
<accession>A0A9J6EXG8</accession>
<organism evidence="2 3">
    <name type="scientific">Rhipicephalus microplus</name>
    <name type="common">Cattle tick</name>
    <name type="synonym">Boophilus microplus</name>
    <dbReference type="NCBI Taxonomy" id="6941"/>
    <lineage>
        <taxon>Eukaryota</taxon>
        <taxon>Metazoa</taxon>
        <taxon>Ecdysozoa</taxon>
        <taxon>Arthropoda</taxon>
        <taxon>Chelicerata</taxon>
        <taxon>Arachnida</taxon>
        <taxon>Acari</taxon>
        <taxon>Parasitiformes</taxon>
        <taxon>Ixodida</taxon>
        <taxon>Ixodoidea</taxon>
        <taxon>Ixodidae</taxon>
        <taxon>Rhipicephalinae</taxon>
        <taxon>Rhipicephalus</taxon>
        <taxon>Boophilus</taxon>
    </lineage>
</organism>
<gene>
    <name evidence="2" type="ORF">HPB51_004991</name>
</gene>
<keyword evidence="3" id="KW-1185">Reference proteome</keyword>
<dbReference type="AlphaFoldDB" id="A0A9J6EXG8"/>
<name>A0A9J6EXG8_RHIMP</name>
<feature type="compositionally biased region" description="Polar residues" evidence="1">
    <location>
        <begin position="281"/>
        <end position="303"/>
    </location>
</feature>
<evidence type="ECO:0000313" key="2">
    <source>
        <dbReference type="EMBL" id="KAH8039066.1"/>
    </source>
</evidence>
<reference evidence="2" key="2">
    <citation type="submission" date="2021-09" db="EMBL/GenBank/DDBJ databases">
        <authorList>
            <person name="Jia N."/>
            <person name="Wang J."/>
            <person name="Shi W."/>
            <person name="Du L."/>
            <person name="Sun Y."/>
            <person name="Zhan W."/>
            <person name="Jiang J."/>
            <person name="Wang Q."/>
            <person name="Zhang B."/>
            <person name="Ji P."/>
            <person name="Sakyi L.B."/>
            <person name="Cui X."/>
            <person name="Yuan T."/>
            <person name="Jiang B."/>
            <person name="Yang W."/>
            <person name="Lam T.T.-Y."/>
            <person name="Chang Q."/>
            <person name="Ding S."/>
            <person name="Wang X."/>
            <person name="Zhu J."/>
            <person name="Ruan X."/>
            <person name="Zhao L."/>
            <person name="Wei J."/>
            <person name="Que T."/>
            <person name="Du C."/>
            <person name="Cheng J."/>
            <person name="Dai P."/>
            <person name="Han X."/>
            <person name="Huang E."/>
            <person name="Gao Y."/>
            <person name="Liu J."/>
            <person name="Shao H."/>
            <person name="Ye R."/>
            <person name="Li L."/>
            <person name="Wei W."/>
            <person name="Wang X."/>
            <person name="Wang C."/>
            <person name="Huo Q."/>
            <person name="Li W."/>
            <person name="Guo W."/>
            <person name="Chen H."/>
            <person name="Chen S."/>
            <person name="Zhou L."/>
            <person name="Zhou L."/>
            <person name="Ni X."/>
            <person name="Tian J."/>
            <person name="Zhou Y."/>
            <person name="Sheng Y."/>
            <person name="Liu T."/>
            <person name="Pan Y."/>
            <person name="Xia L."/>
            <person name="Li J."/>
            <person name="Zhao F."/>
            <person name="Cao W."/>
        </authorList>
    </citation>
    <scope>NUCLEOTIDE SEQUENCE</scope>
    <source>
        <strain evidence="2">Rmic-2018</strain>
        <tissue evidence="2">Larvae</tissue>
    </source>
</reference>
<feature type="region of interest" description="Disordered" evidence="1">
    <location>
        <begin position="267"/>
        <end position="349"/>
    </location>
</feature>